<evidence type="ECO:0000313" key="2">
    <source>
        <dbReference type="EMBL" id="GJF00649.1"/>
    </source>
</evidence>
<dbReference type="AlphaFoldDB" id="A0A9P3LMB3"/>
<evidence type="ECO:0000313" key="3">
    <source>
        <dbReference type="Proteomes" id="UP000703269"/>
    </source>
</evidence>
<keyword evidence="3" id="KW-1185">Reference proteome</keyword>
<feature type="compositionally biased region" description="Basic and acidic residues" evidence="1">
    <location>
        <begin position="25"/>
        <end position="38"/>
    </location>
</feature>
<dbReference type="EMBL" id="BPQB01000178">
    <property type="protein sequence ID" value="GJF00649.1"/>
    <property type="molecule type" value="Genomic_DNA"/>
</dbReference>
<evidence type="ECO:0000256" key="1">
    <source>
        <dbReference type="SAM" id="MobiDB-lite"/>
    </source>
</evidence>
<name>A0A9P3LMB3_9APHY</name>
<dbReference type="Proteomes" id="UP000703269">
    <property type="component" value="Unassembled WGS sequence"/>
</dbReference>
<comment type="caution">
    <text evidence="2">The sequence shown here is derived from an EMBL/GenBank/DDBJ whole genome shotgun (WGS) entry which is preliminary data.</text>
</comment>
<protein>
    <submittedName>
        <fullName evidence="2">Uncharacterized protein</fullName>
    </submittedName>
</protein>
<organism evidence="2 3">
    <name type="scientific">Phanerochaete sordida</name>
    <dbReference type="NCBI Taxonomy" id="48140"/>
    <lineage>
        <taxon>Eukaryota</taxon>
        <taxon>Fungi</taxon>
        <taxon>Dikarya</taxon>
        <taxon>Basidiomycota</taxon>
        <taxon>Agaricomycotina</taxon>
        <taxon>Agaricomycetes</taxon>
        <taxon>Polyporales</taxon>
        <taxon>Phanerochaetaceae</taxon>
        <taxon>Phanerochaete</taxon>
    </lineage>
</organism>
<reference evidence="2 3" key="1">
    <citation type="submission" date="2021-08" db="EMBL/GenBank/DDBJ databases">
        <title>Draft Genome Sequence of Phanerochaete sordida strain YK-624.</title>
        <authorList>
            <person name="Mori T."/>
            <person name="Dohra H."/>
            <person name="Suzuki T."/>
            <person name="Kawagishi H."/>
            <person name="Hirai H."/>
        </authorList>
    </citation>
    <scope>NUCLEOTIDE SEQUENCE [LARGE SCALE GENOMIC DNA]</scope>
    <source>
        <strain evidence="2 3">YK-624</strain>
    </source>
</reference>
<feature type="compositionally biased region" description="Low complexity" evidence="1">
    <location>
        <begin position="39"/>
        <end position="55"/>
    </location>
</feature>
<accession>A0A9P3LMB3</accession>
<gene>
    <name evidence="2" type="ORF">PsYK624_169450</name>
</gene>
<proteinExistence type="predicted"/>
<feature type="region of interest" description="Disordered" evidence="1">
    <location>
        <begin position="1"/>
        <end position="66"/>
    </location>
</feature>
<sequence>MAVARKGSPDACAGARDSLRSQTGHRAEARRPRAHDGIADAAAPTPSPVTTSATTTPPPPADPQHC</sequence>
<feature type="compositionally biased region" description="Pro residues" evidence="1">
    <location>
        <begin position="56"/>
        <end position="66"/>
    </location>
</feature>